<accession>A0A166JIF4</accession>
<name>A0A166JIF4_9AGAM</name>
<evidence type="ECO:0000313" key="3">
    <source>
        <dbReference type="Proteomes" id="UP000076532"/>
    </source>
</evidence>
<gene>
    <name evidence="2" type="ORF">FIBSPDRAFT_861024</name>
</gene>
<protein>
    <submittedName>
        <fullName evidence="2">Uncharacterized protein</fullName>
    </submittedName>
</protein>
<feature type="compositionally biased region" description="Polar residues" evidence="1">
    <location>
        <begin position="57"/>
        <end position="69"/>
    </location>
</feature>
<dbReference type="AlphaFoldDB" id="A0A166JIF4"/>
<keyword evidence="3" id="KW-1185">Reference proteome</keyword>
<evidence type="ECO:0000256" key="1">
    <source>
        <dbReference type="SAM" id="MobiDB-lite"/>
    </source>
</evidence>
<dbReference type="Proteomes" id="UP000076532">
    <property type="component" value="Unassembled WGS sequence"/>
</dbReference>
<organism evidence="2 3">
    <name type="scientific">Athelia psychrophila</name>
    <dbReference type="NCBI Taxonomy" id="1759441"/>
    <lineage>
        <taxon>Eukaryota</taxon>
        <taxon>Fungi</taxon>
        <taxon>Dikarya</taxon>
        <taxon>Basidiomycota</taxon>
        <taxon>Agaricomycotina</taxon>
        <taxon>Agaricomycetes</taxon>
        <taxon>Agaricomycetidae</taxon>
        <taxon>Atheliales</taxon>
        <taxon>Atheliaceae</taxon>
        <taxon>Athelia</taxon>
    </lineage>
</organism>
<proteinExistence type="predicted"/>
<evidence type="ECO:0000313" key="2">
    <source>
        <dbReference type="EMBL" id="KZP20893.1"/>
    </source>
</evidence>
<feature type="region of interest" description="Disordered" evidence="1">
    <location>
        <begin position="50"/>
        <end position="69"/>
    </location>
</feature>
<dbReference type="EMBL" id="KV417551">
    <property type="protein sequence ID" value="KZP20893.1"/>
    <property type="molecule type" value="Genomic_DNA"/>
</dbReference>
<reference evidence="2 3" key="1">
    <citation type="journal article" date="2016" name="Mol. Biol. Evol.">
        <title>Comparative Genomics of Early-Diverging Mushroom-Forming Fungi Provides Insights into the Origins of Lignocellulose Decay Capabilities.</title>
        <authorList>
            <person name="Nagy L.G."/>
            <person name="Riley R."/>
            <person name="Tritt A."/>
            <person name="Adam C."/>
            <person name="Daum C."/>
            <person name="Floudas D."/>
            <person name="Sun H."/>
            <person name="Yadav J.S."/>
            <person name="Pangilinan J."/>
            <person name="Larsson K.H."/>
            <person name="Matsuura K."/>
            <person name="Barry K."/>
            <person name="Labutti K."/>
            <person name="Kuo R."/>
            <person name="Ohm R.A."/>
            <person name="Bhattacharya S.S."/>
            <person name="Shirouzu T."/>
            <person name="Yoshinaga Y."/>
            <person name="Martin F.M."/>
            <person name="Grigoriev I.V."/>
            <person name="Hibbett D.S."/>
        </authorList>
    </citation>
    <scope>NUCLEOTIDE SEQUENCE [LARGE SCALE GENOMIC DNA]</scope>
    <source>
        <strain evidence="2 3">CBS 109695</strain>
    </source>
</reference>
<sequence>MLCYFVWMQMGANVAGVGIFTNTTMESVADIAQAERMTDKNPWGMSKFLEGDELDGSDTNSTLARTRPC</sequence>